<dbReference type="Gene3D" id="3.40.50.1980">
    <property type="entry name" value="Nitrogenase molybdenum iron protein domain"/>
    <property type="match status" value="2"/>
</dbReference>
<dbReference type="InterPro" id="IPR006127">
    <property type="entry name" value="ZnuA-like"/>
</dbReference>
<gene>
    <name evidence="5" type="ORF">UFOPK4150_01627</name>
</gene>
<sequence length="329" mass="34341">MRPPRIHVPAPPAPTLVAPHGPQHARRTRTAAAALVAAVGLTLTGCATSPPATTSTTDRLSVVAAFYPLQWALASVGGDHVEVTSLTASGAEPHDLELSPQQVADVADAQLIVYINGFQPSVDDAVAQNPDGALDAGADVERLDVASGSSASDAPSPARDPHIWLDPRNMATIIDAIAGRLSALDPANAKTYASNAMTTKDKLNSLDRDWASGTATCASRDLVVAHDAFGYLAKRYGFTQIGISGLSPDAEPSPAKLAEVTDFVRAHDVATIYYETLVDPKVAETIATETGTATAVLDPLEGLTEGSTQDYLSVMRTDLATIRQGQHCT</sequence>
<evidence type="ECO:0000256" key="3">
    <source>
        <dbReference type="ARBA" id="ARBA00022729"/>
    </source>
</evidence>
<comment type="similarity">
    <text evidence="1">Belongs to the bacterial solute-binding protein 9 family.</text>
</comment>
<keyword evidence="2" id="KW-0813">Transport</keyword>
<evidence type="ECO:0000313" key="5">
    <source>
        <dbReference type="EMBL" id="CAB5036319.1"/>
    </source>
</evidence>
<feature type="region of interest" description="Disordered" evidence="4">
    <location>
        <begin position="1"/>
        <end position="21"/>
    </location>
</feature>
<evidence type="ECO:0000256" key="1">
    <source>
        <dbReference type="ARBA" id="ARBA00011028"/>
    </source>
</evidence>
<dbReference type="PRINTS" id="PR00690">
    <property type="entry name" value="ADHESNFAMILY"/>
</dbReference>
<dbReference type="PANTHER" id="PTHR42953">
    <property type="entry name" value="HIGH-AFFINITY ZINC UPTAKE SYSTEM PROTEIN ZNUA-RELATED"/>
    <property type="match status" value="1"/>
</dbReference>
<reference evidence="5" key="1">
    <citation type="submission" date="2020-05" db="EMBL/GenBank/DDBJ databases">
        <authorList>
            <person name="Chiriac C."/>
            <person name="Salcher M."/>
            <person name="Ghai R."/>
            <person name="Kavagutti S V."/>
        </authorList>
    </citation>
    <scope>NUCLEOTIDE SEQUENCE</scope>
</reference>
<dbReference type="GO" id="GO:0046872">
    <property type="term" value="F:metal ion binding"/>
    <property type="evidence" value="ECO:0007669"/>
    <property type="project" value="InterPro"/>
</dbReference>
<keyword evidence="3" id="KW-0732">Signal</keyword>
<dbReference type="PRINTS" id="PR00691">
    <property type="entry name" value="ADHESINB"/>
</dbReference>
<organism evidence="5">
    <name type="scientific">freshwater metagenome</name>
    <dbReference type="NCBI Taxonomy" id="449393"/>
    <lineage>
        <taxon>unclassified sequences</taxon>
        <taxon>metagenomes</taxon>
        <taxon>ecological metagenomes</taxon>
    </lineage>
</organism>
<name>A0A6J7S5G4_9ZZZZ</name>
<dbReference type="GO" id="GO:0030001">
    <property type="term" value="P:metal ion transport"/>
    <property type="evidence" value="ECO:0007669"/>
    <property type="project" value="InterPro"/>
</dbReference>
<dbReference type="SUPFAM" id="SSF53807">
    <property type="entry name" value="Helical backbone' metal receptor"/>
    <property type="match status" value="1"/>
</dbReference>
<dbReference type="PANTHER" id="PTHR42953:SF3">
    <property type="entry name" value="HIGH-AFFINITY ZINC UPTAKE SYSTEM PROTEIN ZNUA"/>
    <property type="match status" value="1"/>
</dbReference>
<dbReference type="InterPro" id="IPR006128">
    <property type="entry name" value="Lipoprotein_PsaA-like"/>
</dbReference>
<accession>A0A6J7S5G4</accession>
<dbReference type="Pfam" id="PF01297">
    <property type="entry name" value="ZnuA"/>
    <property type="match status" value="1"/>
</dbReference>
<evidence type="ECO:0000256" key="2">
    <source>
        <dbReference type="ARBA" id="ARBA00022448"/>
    </source>
</evidence>
<dbReference type="EMBL" id="CAFBPU010000036">
    <property type="protein sequence ID" value="CAB5036319.1"/>
    <property type="molecule type" value="Genomic_DNA"/>
</dbReference>
<evidence type="ECO:0000256" key="4">
    <source>
        <dbReference type="SAM" id="MobiDB-lite"/>
    </source>
</evidence>
<dbReference type="InterPro" id="IPR006129">
    <property type="entry name" value="AdhesinB"/>
</dbReference>
<protein>
    <submittedName>
        <fullName evidence="5">Unannotated protein</fullName>
    </submittedName>
</protein>
<dbReference type="AlphaFoldDB" id="A0A6J7S5G4"/>
<dbReference type="GO" id="GO:0007155">
    <property type="term" value="P:cell adhesion"/>
    <property type="evidence" value="ECO:0007669"/>
    <property type="project" value="InterPro"/>
</dbReference>
<proteinExistence type="inferred from homology"/>
<dbReference type="InterPro" id="IPR050492">
    <property type="entry name" value="Bact_metal-bind_prot9"/>
</dbReference>